<dbReference type="AlphaFoldDB" id="A0A1H0GLK8"/>
<keyword evidence="5" id="KW-1185">Reference proteome</keyword>
<reference evidence="4 5" key="1">
    <citation type="submission" date="2016-10" db="EMBL/GenBank/DDBJ databases">
        <authorList>
            <person name="de Groot N.N."/>
        </authorList>
    </citation>
    <scope>NUCLEOTIDE SEQUENCE [LARGE SCALE GENOMIC DNA]</scope>
    <source>
        <strain evidence="4 5">CGMCC 4.2022</strain>
    </source>
</reference>
<dbReference type="SUPFAM" id="SSF50249">
    <property type="entry name" value="Nucleic acid-binding proteins"/>
    <property type="match status" value="1"/>
</dbReference>
<dbReference type="RefSeq" id="WP_093785371.1">
    <property type="nucleotide sequence ID" value="NZ_FNIE01000007.1"/>
</dbReference>
<dbReference type="PIRSF" id="PIRSF002070">
    <property type="entry name" value="SSB"/>
    <property type="match status" value="1"/>
</dbReference>
<dbReference type="InterPro" id="IPR000424">
    <property type="entry name" value="Primosome_PriB/ssb"/>
</dbReference>
<dbReference type="PROSITE" id="PS50935">
    <property type="entry name" value="SSB"/>
    <property type="match status" value="1"/>
</dbReference>
<dbReference type="InterPro" id="IPR011344">
    <property type="entry name" value="ssDNA-bd"/>
</dbReference>
<proteinExistence type="predicted"/>
<evidence type="ECO:0000313" key="4">
    <source>
        <dbReference type="EMBL" id="SDO07866.1"/>
    </source>
</evidence>
<dbReference type="EMBL" id="FNIE01000007">
    <property type="protein sequence ID" value="SDO07866.1"/>
    <property type="molecule type" value="Genomic_DNA"/>
</dbReference>
<dbReference type="Gene3D" id="2.40.50.140">
    <property type="entry name" value="Nucleic acid-binding proteins"/>
    <property type="match status" value="1"/>
</dbReference>
<keyword evidence="1 2" id="KW-0238">DNA-binding</keyword>
<dbReference type="Proteomes" id="UP000199341">
    <property type="component" value="Unassembled WGS sequence"/>
</dbReference>
<accession>A0A1H0GLK8</accession>
<dbReference type="GO" id="GO:0003697">
    <property type="term" value="F:single-stranded DNA binding"/>
    <property type="evidence" value="ECO:0007669"/>
    <property type="project" value="InterPro"/>
</dbReference>
<dbReference type="OrthoDB" id="4427276at2"/>
<evidence type="ECO:0000256" key="2">
    <source>
        <dbReference type="PIRNR" id="PIRNR002070"/>
    </source>
</evidence>
<evidence type="ECO:0000256" key="3">
    <source>
        <dbReference type="SAM" id="MobiDB-lite"/>
    </source>
</evidence>
<organism evidence="4 5">
    <name type="scientific">Actinacidiphila guanduensis</name>
    <dbReference type="NCBI Taxonomy" id="310781"/>
    <lineage>
        <taxon>Bacteria</taxon>
        <taxon>Bacillati</taxon>
        <taxon>Actinomycetota</taxon>
        <taxon>Actinomycetes</taxon>
        <taxon>Kitasatosporales</taxon>
        <taxon>Streptomycetaceae</taxon>
        <taxon>Actinacidiphila</taxon>
    </lineage>
</organism>
<dbReference type="InterPro" id="IPR012340">
    <property type="entry name" value="NA-bd_OB-fold"/>
</dbReference>
<name>A0A1H0GLK8_9ACTN</name>
<evidence type="ECO:0000313" key="5">
    <source>
        <dbReference type="Proteomes" id="UP000199341"/>
    </source>
</evidence>
<sequence>MNETLVTVVGNVATEPETVVIATGAAVTRFRLATTTRRWDPERGEWVDGSTSFYSVSAWRTLGSNVKESVGLGEPLVVQGKLRIRQDEKDGRRYLVAELEAVAIGHDLARGRSTFRRNGASSAAPQPDTRPPAPALAAAAP</sequence>
<evidence type="ECO:0000256" key="1">
    <source>
        <dbReference type="ARBA" id="ARBA00023125"/>
    </source>
</evidence>
<dbReference type="CDD" id="cd04496">
    <property type="entry name" value="SSB_OBF"/>
    <property type="match status" value="1"/>
</dbReference>
<gene>
    <name evidence="4" type="ORF">SAMN05216259_107178</name>
</gene>
<dbReference type="GO" id="GO:0006260">
    <property type="term" value="P:DNA replication"/>
    <property type="evidence" value="ECO:0007669"/>
    <property type="project" value="InterPro"/>
</dbReference>
<dbReference type="STRING" id="310781.SAMN05216259_107178"/>
<dbReference type="Pfam" id="PF00436">
    <property type="entry name" value="SSB"/>
    <property type="match status" value="1"/>
</dbReference>
<protein>
    <recommendedName>
        <fullName evidence="2">Single-stranded DNA-binding protein</fullName>
    </recommendedName>
</protein>
<feature type="region of interest" description="Disordered" evidence="3">
    <location>
        <begin position="116"/>
        <end position="141"/>
    </location>
</feature>